<keyword evidence="6" id="KW-0406">Ion transport</keyword>
<gene>
    <name evidence="9" type="ORF">GCM10007304_30600</name>
</gene>
<organism evidence="9 10">
    <name type="scientific">Rhodococcoides trifolii</name>
    <dbReference type="NCBI Taxonomy" id="908250"/>
    <lineage>
        <taxon>Bacteria</taxon>
        <taxon>Bacillati</taxon>
        <taxon>Actinomycetota</taxon>
        <taxon>Actinomycetes</taxon>
        <taxon>Mycobacteriales</taxon>
        <taxon>Nocardiaceae</taxon>
        <taxon>Rhodococcoides</taxon>
    </lineage>
</organism>
<protein>
    <submittedName>
        <fullName evidence="9">ABC transporter, ATP-binding protein</fullName>
    </submittedName>
</protein>
<dbReference type="Gene3D" id="3.40.50.300">
    <property type="entry name" value="P-loop containing nucleotide triphosphate hydrolases"/>
    <property type="match status" value="2"/>
</dbReference>
<feature type="domain" description="AAA+ ATPase" evidence="8">
    <location>
        <begin position="13"/>
        <end position="180"/>
    </location>
</feature>
<dbReference type="AlphaFoldDB" id="A0A917FYS8"/>
<dbReference type="GO" id="GO:0006302">
    <property type="term" value="P:double-strand break repair"/>
    <property type="evidence" value="ECO:0007669"/>
    <property type="project" value="InterPro"/>
</dbReference>
<evidence type="ECO:0000313" key="10">
    <source>
        <dbReference type="Proteomes" id="UP000654257"/>
    </source>
</evidence>
<dbReference type="GO" id="GO:0006826">
    <property type="term" value="P:iron ion transport"/>
    <property type="evidence" value="ECO:0007669"/>
    <property type="project" value="UniProtKB-KW"/>
</dbReference>
<evidence type="ECO:0000256" key="5">
    <source>
        <dbReference type="ARBA" id="ARBA00023004"/>
    </source>
</evidence>
<dbReference type="InterPro" id="IPR027417">
    <property type="entry name" value="P-loop_NTPase"/>
</dbReference>
<keyword evidence="7" id="KW-0472">Membrane</keyword>
<evidence type="ECO:0000256" key="4">
    <source>
        <dbReference type="ARBA" id="ARBA00022496"/>
    </source>
</evidence>
<dbReference type="InterPro" id="IPR003593">
    <property type="entry name" value="AAA+_ATPase"/>
</dbReference>
<reference evidence="9" key="1">
    <citation type="journal article" date="2014" name="Int. J. Syst. Evol. Microbiol.">
        <title>Complete genome sequence of Corynebacterium casei LMG S-19264T (=DSM 44701T), isolated from a smear-ripened cheese.</title>
        <authorList>
            <consortium name="US DOE Joint Genome Institute (JGI-PGF)"/>
            <person name="Walter F."/>
            <person name="Albersmeier A."/>
            <person name="Kalinowski J."/>
            <person name="Ruckert C."/>
        </authorList>
    </citation>
    <scope>NUCLEOTIDE SEQUENCE</scope>
    <source>
        <strain evidence="9">CCM 7905</strain>
    </source>
</reference>
<evidence type="ECO:0000313" key="9">
    <source>
        <dbReference type="EMBL" id="GGG14433.1"/>
    </source>
</evidence>
<keyword evidence="5" id="KW-0408">Iron</keyword>
<dbReference type="Pfam" id="PF13476">
    <property type="entry name" value="AAA_23"/>
    <property type="match status" value="1"/>
</dbReference>
<sequence length="209" mass="22592">MVDEIVRLGMDFDNPVTVVVGENGSGKSTLMEALASAWTSGFHGAEDALWSAGGGEHDTDFGRHLTCSGTRPQPYGGCFLRAETMHSMFERATPVRGTDTVYNAMSHGQSFLQYVADRPVGVGLWLLDEPEAALSFSSCLGLLAVMKDLVDEGSQVIMATHSPLLAAFPGADVLELGDDGLTSTAWADTDMVRNWSNFFDSPERFLRHL</sequence>
<comment type="caution">
    <text evidence="9">The sequence shown here is derived from an EMBL/GenBank/DDBJ whole genome shotgun (WGS) entry which is preliminary data.</text>
</comment>
<name>A0A917FYS8_9NOCA</name>
<evidence type="ECO:0000259" key="8">
    <source>
        <dbReference type="SMART" id="SM00382"/>
    </source>
</evidence>
<dbReference type="GO" id="GO:0005886">
    <property type="term" value="C:plasma membrane"/>
    <property type="evidence" value="ECO:0007669"/>
    <property type="project" value="UniProtKB-SubCell"/>
</dbReference>
<dbReference type="PANTHER" id="PTHR42771:SF2">
    <property type="entry name" value="IRON(3+)-HYDROXAMATE IMPORT ATP-BINDING PROTEIN FHUC"/>
    <property type="match status" value="1"/>
</dbReference>
<evidence type="ECO:0000256" key="1">
    <source>
        <dbReference type="ARBA" id="ARBA00004202"/>
    </source>
</evidence>
<proteinExistence type="predicted"/>
<dbReference type="RefSeq" id="WP_229746060.1">
    <property type="nucleotide sequence ID" value="NZ_BMCU01000003.1"/>
</dbReference>
<dbReference type="PANTHER" id="PTHR42771">
    <property type="entry name" value="IRON(3+)-HYDROXAMATE IMPORT ATP-BINDING PROTEIN FHUC"/>
    <property type="match status" value="1"/>
</dbReference>
<evidence type="ECO:0000256" key="6">
    <source>
        <dbReference type="ARBA" id="ARBA00023065"/>
    </source>
</evidence>
<keyword evidence="4" id="KW-0410">Iron transport</keyword>
<evidence type="ECO:0000256" key="7">
    <source>
        <dbReference type="ARBA" id="ARBA00023136"/>
    </source>
</evidence>
<reference evidence="9" key="2">
    <citation type="submission" date="2020-09" db="EMBL/GenBank/DDBJ databases">
        <authorList>
            <person name="Sun Q."/>
            <person name="Sedlacek I."/>
        </authorList>
    </citation>
    <scope>NUCLEOTIDE SEQUENCE</scope>
    <source>
        <strain evidence="9">CCM 7905</strain>
    </source>
</reference>
<dbReference type="GO" id="GO:0016887">
    <property type="term" value="F:ATP hydrolysis activity"/>
    <property type="evidence" value="ECO:0007669"/>
    <property type="project" value="InterPro"/>
</dbReference>
<keyword evidence="9" id="KW-0547">Nucleotide-binding</keyword>
<keyword evidence="10" id="KW-1185">Reference proteome</keyword>
<keyword evidence="2" id="KW-0813">Transport</keyword>
<dbReference type="InterPro" id="IPR038729">
    <property type="entry name" value="Rad50/SbcC_AAA"/>
</dbReference>
<evidence type="ECO:0000256" key="3">
    <source>
        <dbReference type="ARBA" id="ARBA00022475"/>
    </source>
</evidence>
<comment type="subcellular location">
    <subcellularLocation>
        <location evidence="1">Cell membrane</location>
        <topology evidence="1">Peripheral membrane protein</topology>
    </subcellularLocation>
</comment>
<accession>A0A917FYS8</accession>
<dbReference type="SUPFAM" id="SSF52540">
    <property type="entry name" value="P-loop containing nucleoside triphosphate hydrolases"/>
    <property type="match status" value="1"/>
</dbReference>
<dbReference type="GO" id="GO:0005524">
    <property type="term" value="F:ATP binding"/>
    <property type="evidence" value="ECO:0007669"/>
    <property type="project" value="UniProtKB-KW"/>
</dbReference>
<dbReference type="SMART" id="SM00382">
    <property type="entry name" value="AAA"/>
    <property type="match status" value="1"/>
</dbReference>
<dbReference type="Proteomes" id="UP000654257">
    <property type="component" value="Unassembled WGS sequence"/>
</dbReference>
<dbReference type="CDD" id="cd00267">
    <property type="entry name" value="ABC_ATPase"/>
    <property type="match status" value="1"/>
</dbReference>
<dbReference type="EMBL" id="BMCU01000003">
    <property type="protein sequence ID" value="GGG14433.1"/>
    <property type="molecule type" value="Genomic_DNA"/>
</dbReference>
<dbReference type="InterPro" id="IPR051535">
    <property type="entry name" value="Siderophore_ABC-ATPase"/>
</dbReference>
<keyword evidence="9" id="KW-0067">ATP-binding</keyword>
<keyword evidence="3" id="KW-1003">Cell membrane</keyword>
<evidence type="ECO:0000256" key="2">
    <source>
        <dbReference type="ARBA" id="ARBA00022448"/>
    </source>
</evidence>